<name>A0A670Y5B0_PSETE</name>
<reference evidence="1" key="1">
    <citation type="submission" date="2025-08" db="UniProtKB">
        <authorList>
            <consortium name="Ensembl"/>
        </authorList>
    </citation>
    <scope>IDENTIFICATION</scope>
</reference>
<keyword evidence="2" id="KW-1185">Reference proteome</keyword>
<reference evidence="1" key="2">
    <citation type="submission" date="2025-09" db="UniProtKB">
        <authorList>
            <consortium name="Ensembl"/>
        </authorList>
    </citation>
    <scope>IDENTIFICATION</scope>
</reference>
<evidence type="ECO:0000313" key="2">
    <source>
        <dbReference type="Proteomes" id="UP000472273"/>
    </source>
</evidence>
<sequence length="97" mass="10840">MCPIGEYTPRGWGEDQGQGGNECCISVLFVYTLSDYVLDGVIGGRGNENGQKSNSTLYKVPTSGFIIEKCLMAQFSPHLLFYLENVFLHFHLLKCSR</sequence>
<organism evidence="1 2">
    <name type="scientific">Pseudonaja textilis</name>
    <name type="common">Eastern brown snake</name>
    <dbReference type="NCBI Taxonomy" id="8673"/>
    <lineage>
        <taxon>Eukaryota</taxon>
        <taxon>Metazoa</taxon>
        <taxon>Chordata</taxon>
        <taxon>Craniata</taxon>
        <taxon>Vertebrata</taxon>
        <taxon>Euteleostomi</taxon>
        <taxon>Lepidosauria</taxon>
        <taxon>Squamata</taxon>
        <taxon>Bifurcata</taxon>
        <taxon>Unidentata</taxon>
        <taxon>Episquamata</taxon>
        <taxon>Toxicofera</taxon>
        <taxon>Serpentes</taxon>
        <taxon>Colubroidea</taxon>
        <taxon>Elapidae</taxon>
        <taxon>Hydrophiinae</taxon>
        <taxon>Pseudonaja</taxon>
    </lineage>
</organism>
<dbReference type="AlphaFoldDB" id="A0A670Y5B0"/>
<dbReference type="Ensembl" id="ENSPTXT00000007433.1">
    <property type="protein sequence ID" value="ENSPTXP00000007189.1"/>
    <property type="gene ID" value="ENSPTXG00000005235.1"/>
</dbReference>
<dbReference type="Proteomes" id="UP000472273">
    <property type="component" value="Unplaced"/>
</dbReference>
<protein>
    <submittedName>
        <fullName evidence="1">Uncharacterized protein</fullName>
    </submittedName>
</protein>
<accession>A0A670Y5B0</accession>
<evidence type="ECO:0000313" key="1">
    <source>
        <dbReference type="Ensembl" id="ENSPTXP00000007189.1"/>
    </source>
</evidence>
<proteinExistence type="predicted"/>